<evidence type="ECO:0000256" key="1">
    <source>
        <dbReference type="ARBA" id="ARBA00022801"/>
    </source>
</evidence>
<dbReference type="PANTHER" id="PTHR22901">
    <property type="entry name" value="SIALATE O-ACETYLESTERASE"/>
    <property type="match status" value="1"/>
</dbReference>
<feature type="domain" description="Sialate O-acetylesterase" evidence="3">
    <location>
        <begin position="140"/>
        <end position="252"/>
    </location>
</feature>
<dbReference type="Pfam" id="PF03629">
    <property type="entry name" value="SASA"/>
    <property type="match status" value="2"/>
</dbReference>
<organism evidence="4 5">
    <name type="scientific">Pelagicoccus mobilis</name>
    <dbReference type="NCBI Taxonomy" id="415221"/>
    <lineage>
        <taxon>Bacteria</taxon>
        <taxon>Pseudomonadati</taxon>
        <taxon>Verrucomicrobiota</taxon>
        <taxon>Opitutia</taxon>
        <taxon>Puniceicoccales</taxon>
        <taxon>Pelagicoccaceae</taxon>
        <taxon>Pelagicoccus</taxon>
    </lineage>
</organism>
<dbReference type="InterPro" id="IPR005181">
    <property type="entry name" value="SASA"/>
</dbReference>
<dbReference type="AlphaFoldDB" id="A0A934RX78"/>
<evidence type="ECO:0000256" key="2">
    <source>
        <dbReference type="SAM" id="MobiDB-lite"/>
    </source>
</evidence>
<dbReference type="Proteomes" id="UP000617628">
    <property type="component" value="Unassembled WGS sequence"/>
</dbReference>
<dbReference type="PANTHER" id="PTHR22901:SF0">
    <property type="entry name" value="SIALATE O-ACETYLESTERASE"/>
    <property type="match status" value="1"/>
</dbReference>
<sequence length="555" mass="61728">MSQDFILSSSTASIDSCLLIAKRETGFLENQVEIMNVRRLVVLLLGLALGSSSFAELRLARLFSDGMVLQREQKIAVWGWADAGAEVKVSFGGQRRKTKAKDDGSFMLRLKRMKTSAEARTMKVTSGADAVLVKDVLVGEVWLCSGQSNMQWPVKSANNFEEEKAAANYPRIRMFLTDLTANTEPQADCTGSWEVCSPDNVGEFSATAYFFGRKLHEDLDVPIGLIRSCWGGTPIRSWSSLSSLQQYSGIMELKATMDSQAERFDEAAEEKRFARVLEDWKANVKKAKEDGKSAPRRPRKRIHPHKSQRYPGNLYNAMIYPLVPFGMRGAIWYQGEANAHSIEDAVLYRDLLENMVDGWRSDWGDRFPFYAVQLVNFKAPQVEPVEDTGWSWIRESFLKFQAEVPDTGIAVGIDVGEEKDIHPKNKQDIGKRLAQQALAKTYGRDIVAGGPLYRSMETVGDTIVLKFDDIGSGLASQDGAELKTFAIAGSDRRFVEAEAKIVGDTVVVRSDAVQFPLAVRYAWADNPVGCNLANENGFPASPFRTDDWAPVTGEK</sequence>
<evidence type="ECO:0000313" key="4">
    <source>
        <dbReference type="EMBL" id="MBK1876451.1"/>
    </source>
</evidence>
<comment type="caution">
    <text evidence="4">The sequence shown here is derived from an EMBL/GenBank/DDBJ whole genome shotgun (WGS) entry which is preliminary data.</text>
</comment>
<dbReference type="SUPFAM" id="SSF52266">
    <property type="entry name" value="SGNH hydrolase"/>
    <property type="match status" value="1"/>
</dbReference>
<dbReference type="InterPro" id="IPR036514">
    <property type="entry name" value="SGNH_hydro_sf"/>
</dbReference>
<evidence type="ECO:0000259" key="3">
    <source>
        <dbReference type="Pfam" id="PF03629"/>
    </source>
</evidence>
<gene>
    <name evidence="4" type="ORF">JIN87_06190</name>
</gene>
<evidence type="ECO:0000313" key="5">
    <source>
        <dbReference type="Proteomes" id="UP000617628"/>
    </source>
</evidence>
<keyword evidence="1" id="KW-0378">Hydrolase</keyword>
<feature type="region of interest" description="Disordered" evidence="2">
    <location>
        <begin position="286"/>
        <end position="307"/>
    </location>
</feature>
<name>A0A934RX78_9BACT</name>
<feature type="compositionally biased region" description="Basic residues" evidence="2">
    <location>
        <begin position="294"/>
        <end position="307"/>
    </location>
</feature>
<reference evidence="4" key="1">
    <citation type="submission" date="2021-01" db="EMBL/GenBank/DDBJ databases">
        <title>Modified the classification status of verrucomicrobia.</title>
        <authorList>
            <person name="Feng X."/>
        </authorList>
    </citation>
    <scope>NUCLEOTIDE SEQUENCE</scope>
    <source>
        <strain evidence="4">KCTC 13126</strain>
    </source>
</reference>
<feature type="domain" description="Sialate O-acetylesterase" evidence="3">
    <location>
        <begin position="314"/>
        <end position="438"/>
    </location>
</feature>
<dbReference type="RefSeq" id="WP_200354668.1">
    <property type="nucleotide sequence ID" value="NZ_JBHLTO010000001.1"/>
</dbReference>
<accession>A0A934RX78</accession>
<keyword evidence="5" id="KW-1185">Reference proteome</keyword>
<dbReference type="Gene3D" id="3.40.50.1110">
    <property type="entry name" value="SGNH hydrolase"/>
    <property type="match status" value="1"/>
</dbReference>
<protein>
    <submittedName>
        <fullName evidence="4">Sialate O-acetylesterase</fullName>
    </submittedName>
</protein>
<proteinExistence type="predicted"/>
<dbReference type="InterPro" id="IPR039329">
    <property type="entry name" value="SIAE"/>
</dbReference>
<dbReference type="GO" id="GO:0005975">
    <property type="term" value="P:carbohydrate metabolic process"/>
    <property type="evidence" value="ECO:0007669"/>
    <property type="project" value="TreeGrafter"/>
</dbReference>
<dbReference type="EMBL" id="JAENIL010000009">
    <property type="protein sequence ID" value="MBK1876451.1"/>
    <property type="molecule type" value="Genomic_DNA"/>
</dbReference>
<dbReference type="GO" id="GO:0001681">
    <property type="term" value="F:sialate O-acetylesterase activity"/>
    <property type="evidence" value="ECO:0007669"/>
    <property type="project" value="InterPro"/>
</dbReference>